<reference evidence="2 3" key="1">
    <citation type="journal article" date="2016" name="Nat. Commun.">
        <title>Thousands of microbial genomes shed light on interconnected biogeochemical processes in an aquifer system.</title>
        <authorList>
            <person name="Anantharaman K."/>
            <person name="Brown C.T."/>
            <person name="Hug L.A."/>
            <person name="Sharon I."/>
            <person name="Castelle C.J."/>
            <person name="Probst A.J."/>
            <person name="Thomas B.C."/>
            <person name="Singh A."/>
            <person name="Wilkins M.J."/>
            <person name="Karaoz U."/>
            <person name="Brodie E.L."/>
            <person name="Williams K.H."/>
            <person name="Hubbard S.S."/>
            <person name="Banfield J.F."/>
        </authorList>
    </citation>
    <scope>NUCLEOTIDE SEQUENCE [LARGE SCALE GENOMIC DNA]</scope>
</reference>
<evidence type="ECO:0000313" key="2">
    <source>
        <dbReference type="EMBL" id="OGD39974.1"/>
    </source>
</evidence>
<gene>
    <name evidence="2" type="ORF">A3I30_02090</name>
</gene>
<name>A0A1F5CAT6_9BACT</name>
<evidence type="ECO:0000256" key="1">
    <source>
        <dbReference type="SAM" id="Phobius"/>
    </source>
</evidence>
<proteinExistence type="predicted"/>
<evidence type="ECO:0000313" key="3">
    <source>
        <dbReference type="Proteomes" id="UP000177197"/>
    </source>
</evidence>
<comment type="caution">
    <text evidence="2">The sequence shown here is derived from an EMBL/GenBank/DDBJ whole genome shotgun (WGS) entry which is preliminary data.</text>
</comment>
<keyword evidence="1" id="KW-0472">Membrane</keyword>
<accession>A0A1F5CAT6</accession>
<sequence length="319" mass="35272">MLLVKIKNSKINPFNKLRIDTEQSRSIKMQNDNLKFKIITGGVIVFAFAFLIFNWKFSDSINSDLQTADAAALENIVLPSEGVVLPVRWGDLGRRMTESGVIDSDKFSALYAGRGGLDKETEKLLAGSNNGNLEITRQNSGIILNLLWALGLSNKNPILEIGPMVKYNGDASGFASTGGWNLARGDPMDHYSRHNFLALTSEQQALVERVSKNIYRPCCGNPTYFPDCNHGMAMLGLLELLAAQGVSESEMYKIALQVNSYWFPDTYLTLAKYFQTKGIGWQDVNPQEVLGRDYSSASGYQNILRQVAPVNNQNPSCGV</sequence>
<dbReference type="Proteomes" id="UP000177197">
    <property type="component" value="Unassembled WGS sequence"/>
</dbReference>
<organism evidence="2 3">
    <name type="scientific">Candidatus Azambacteria bacterium RIFCSPLOWO2_02_FULL_44_14</name>
    <dbReference type="NCBI Taxonomy" id="1797306"/>
    <lineage>
        <taxon>Bacteria</taxon>
        <taxon>Candidatus Azamiibacteriota</taxon>
    </lineage>
</organism>
<dbReference type="AlphaFoldDB" id="A0A1F5CAT6"/>
<protein>
    <submittedName>
        <fullName evidence="2">Uncharacterized protein</fullName>
    </submittedName>
</protein>
<keyword evidence="1" id="KW-1133">Transmembrane helix</keyword>
<keyword evidence="1" id="KW-0812">Transmembrane</keyword>
<dbReference type="EMBL" id="MEYV01000015">
    <property type="protein sequence ID" value="OGD39974.1"/>
    <property type="molecule type" value="Genomic_DNA"/>
</dbReference>
<feature type="transmembrane region" description="Helical" evidence="1">
    <location>
        <begin position="34"/>
        <end position="55"/>
    </location>
</feature>